<gene>
    <name evidence="2" type="ORF">FNH13_18800</name>
</gene>
<sequence>MSRRFAPRALRGARRVCQVLDLYTFPVQGAWSPADPARSLEDATAPVLSQMREAYPDDLDARKYDILVDRLADPGDRTLVIRDEDGEPCGYCHITLADTTDERIRYAVRLQLHQAYLWDDRVFAAHRRRGLHAYSIARRLELIAEAGRTEALTIISRSNLGSRTSYAAFGAVRQRALYYLPLCHRTVAVPSDRRHPGSASGAHAMDRD</sequence>
<dbReference type="PROSITE" id="PS51186">
    <property type="entry name" value="GNAT"/>
    <property type="match status" value="1"/>
</dbReference>
<accession>A0A516GFK7</accession>
<evidence type="ECO:0000259" key="1">
    <source>
        <dbReference type="PROSITE" id="PS51186"/>
    </source>
</evidence>
<dbReference type="GO" id="GO:0016747">
    <property type="term" value="F:acyltransferase activity, transferring groups other than amino-acyl groups"/>
    <property type="evidence" value="ECO:0007669"/>
    <property type="project" value="InterPro"/>
</dbReference>
<organism evidence="2 3">
    <name type="scientific">Ornithinimicrobium ciconiae</name>
    <dbReference type="NCBI Taxonomy" id="2594265"/>
    <lineage>
        <taxon>Bacteria</taxon>
        <taxon>Bacillati</taxon>
        <taxon>Actinomycetota</taxon>
        <taxon>Actinomycetes</taxon>
        <taxon>Micrococcales</taxon>
        <taxon>Ornithinimicrobiaceae</taxon>
        <taxon>Ornithinimicrobium</taxon>
    </lineage>
</organism>
<dbReference type="OrthoDB" id="4857983at2"/>
<feature type="domain" description="N-acetyltransferase" evidence="1">
    <location>
        <begin position="38"/>
        <end position="196"/>
    </location>
</feature>
<keyword evidence="3" id="KW-1185">Reference proteome</keyword>
<dbReference type="InterPro" id="IPR016181">
    <property type="entry name" value="Acyl_CoA_acyltransferase"/>
</dbReference>
<name>A0A516GFK7_9MICO</name>
<evidence type="ECO:0000313" key="3">
    <source>
        <dbReference type="Proteomes" id="UP000315395"/>
    </source>
</evidence>
<dbReference type="InterPro" id="IPR000182">
    <property type="entry name" value="GNAT_dom"/>
</dbReference>
<dbReference type="AlphaFoldDB" id="A0A516GFK7"/>
<dbReference type="KEGG" id="orz:FNH13_18800"/>
<evidence type="ECO:0000313" key="2">
    <source>
        <dbReference type="EMBL" id="QDO90120.1"/>
    </source>
</evidence>
<proteinExistence type="predicted"/>
<dbReference type="Proteomes" id="UP000315395">
    <property type="component" value="Chromosome"/>
</dbReference>
<dbReference type="EMBL" id="CP041616">
    <property type="protein sequence ID" value="QDO90120.1"/>
    <property type="molecule type" value="Genomic_DNA"/>
</dbReference>
<dbReference type="RefSeq" id="WP_143784846.1">
    <property type="nucleotide sequence ID" value="NZ_CP041616.1"/>
</dbReference>
<dbReference type="SUPFAM" id="SSF55729">
    <property type="entry name" value="Acyl-CoA N-acyltransferases (Nat)"/>
    <property type="match status" value="1"/>
</dbReference>
<protein>
    <recommendedName>
        <fullName evidence="1">N-acetyltransferase domain-containing protein</fullName>
    </recommendedName>
</protein>
<reference evidence="2 3" key="1">
    <citation type="submission" date="2019-07" db="EMBL/GenBank/DDBJ databases">
        <title>complete genome sequencing of Ornithinimicrobium sp. H23M54.</title>
        <authorList>
            <person name="Bae J.-W."/>
            <person name="Lee S.-Y."/>
        </authorList>
    </citation>
    <scope>NUCLEOTIDE SEQUENCE [LARGE SCALE GENOMIC DNA]</scope>
    <source>
        <strain evidence="2 3">H23M54</strain>
    </source>
</reference>
<dbReference type="Gene3D" id="3.40.630.30">
    <property type="match status" value="1"/>
</dbReference>